<evidence type="ECO:0000313" key="3">
    <source>
        <dbReference type="EMBL" id="SIR83589.1"/>
    </source>
</evidence>
<evidence type="ECO:0000313" key="5">
    <source>
        <dbReference type="Proteomes" id="UP000187321"/>
    </source>
</evidence>
<proteinExistence type="predicted"/>
<protein>
    <recommendedName>
        <fullName evidence="1">DUF4268 domain-containing protein</fullName>
    </recommendedName>
</protein>
<dbReference type="InterPro" id="IPR011856">
    <property type="entry name" value="tRNA_endonuc-like_dom_sf"/>
</dbReference>
<evidence type="ECO:0000259" key="1">
    <source>
        <dbReference type="Pfam" id="PF14088"/>
    </source>
</evidence>
<keyword evidence="4" id="KW-1185">Reference proteome</keyword>
<dbReference type="GO" id="GO:0003676">
    <property type="term" value="F:nucleic acid binding"/>
    <property type="evidence" value="ECO:0007669"/>
    <property type="project" value="InterPro"/>
</dbReference>
<dbReference type="OrthoDB" id="200578at2157"/>
<dbReference type="Proteomes" id="UP000185687">
    <property type="component" value="Unassembled WGS sequence"/>
</dbReference>
<gene>
    <name evidence="2" type="ORF">BB347_07005</name>
    <name evidence="3" type="ORF">SAMN05421809_2487</name>
</gene>
<evidence type="ECO:0000313" key="2">
    <source>
        <dbReference type="EMBL" id="APX96385.1"/>
    </source>
</evidence>
<dbReference type="Pfam" id="PF14088">
    <property type="entry name" value="DUF4268"/>
    <property type="match status" value="1"/>
</dbReference>
<dbReference type="Proteomes" id="UP000187321">
    <property type="component" value="Chromosome"/>
</dbReference>
<dbReference type="AlphaFoldDB" id="A0A1N7E6C8"/>
<sequence length="303" mass="35095">MSGFGDLEQRDLTDHWPDEEADFTPWLAENVDHLEDVLGLNLEVVDTERWVGKYRLDLLARDEDTDREVVVENQLRSSDHAHLGKSIAYASGVEGDVVVWVAESFDDEHVDAVQWLNDNTREGVDFFAIRLEVWQIGDSPPAVKLNPIEEPSAWKDSLKQSDELTETQALRLEFWTTVRNEIQAQQTPLSARKPSKSSWYGQPVGTQDVKMRFWLHVRDDWIDTRIVVKDDAIYDSLEAERETIDDELGQAAEWLPPDEERKDGIVMVKRDADLGDDERWVEYVDWFLEMGERFRDVFASRVS</sequence>
<accession>A0A1N7E6C8</accession>
<dbReference type="Gene3D" id="3.40.1350.10">
    <property type="match status" value="1"/>
</dbReference>
<dbReference type="GeneID" id="30955678"/>
<organism evidence="3 4">
    <name type="scientific">Natronorubrum daqingense</name>
    <dbReference type="NCBI Taxonomy" id="588898"/>
    <lineage>
        <taxon>Archaea</taxon>
        <taxon>Methanobacteriati</taxon>
        <taxon>Methanobacteriota</taxon>
        <taxon>Stenosarchaea group</taxon>
        <taxon>Halobacteria</taxon>
        <taxon>Halobacteriales</taxon>
        <taxon>Natrialbaceae</taxon>
        <taxon>Natronorubrum</taxon>
    </lineage>
</organism>
<evidence type="ECO:0000313" key="4">
    <source>
        <dbReference type="Proteomes" id="UP000185687"/>
    </source>
</evidence>
<dbReference type="EMBL" id="FTNP01000003">
    <property type="protein sequence ID" value="SIR83589.1"/>
    <property type="molecule type" value="Genomic_DNA"/>
</dbReference>
<reference evidence="2 5" key="1">
    <citation type="submission" date="2017-01" db="EMBL/GenBank/DDBJ databases">
        <title>Complete genome sequence of Haloterrigena daqingensis type strain (JX313T).</title>
        <authorList>
            <person name="Shuang W."/>
        </authorList>
    </citation>
    <scope>NUCLEOTIDE SEQUENCE [LARGE SCALE GENOMIC DNA]</scope>
    <source>
        <strain evidence="2 5">JX313</strain>
    </source>
</reference>
<dbReference type="EMBL" id="CP019327">
    <property type="protein sequence ID" value="APX96385.1"/>
    <property type="molecule type" value="Genomic_DNA"/>
</dbReference>
<dbReference type="KEGG" id="hda:BB347_07005"/>
<name>A0A1N7E6C8_9EURY</name>
<dbReference type="InterPro" id="IPR025364">
    <property type="entry name" value="DUF4268"/>
</dbReference>
<dbReference type="RefSeq" id="WP_076582263.1">
    <property type="nucleotide sequence ID" value="NZ_CP019327.1"/>
</dbReference>
<reference evidence="3 4" key="2">
    <citation type="submission" date="2017-01" db="EMBL/GenBank/DDBJ databases">
        <authorList>
            <person name="Mah S.A."/>
            <person name="Swanson W.J."/>
            <person name="Moy G.W."/>
            <person name="Vacquier V.D."/>
        </authorList>
    </citation>
    <scope>NUCLEOTIDE SEQUENCE [LARGE SCALE GENOMIC DNA]</scope>
    <source>
        <strain evidence="3 4">CGMCC 1.8909</strain>
    </source>
</reference>
<feature type="domain" description="DUF4268" evidence="1">
    <location>
        <begin position="170"/>
        <end position="301"/>
    </location>
</feature>